<dbReference type="GO" id="GO:0016788">
    <property type="term" value="F:hydrolase activity, acting on ester bonds"/>
    <property type="evidence" value="ECO:0007669"/>
    <property type="project" value="InterPro"/>
</dbReference>
<geneLocation type="plasmid" evidence="9 10">
    <name>pBb144S4c</name>
</geneLocation>
<dbReference type="InterPro" id="IPR003154">
    <property type="entry name" value="S1/P1nuclease"/>
</dbReference>
<accession>A0A939MG19</accession>
<reference evidence="8" key="1">
    <citation type="submission" date="2021-03" db="EMBL/GenBank/DDBJ databases">
        <title>Whole Genome Sequence of Bradyrhizobium sp. Strain 144S4.</title>
        <authorList>
            <person name="Bromfield E.S.P."/>
            <person name="Cloutier S."/>
        </authorList>
    </citation>
    <scope>NUCLEOTIDE SEQUENCE [LARGE SCALE GENOMIC DNA]</scope>
    <source>
        <strain evidence="8">144S4</strain>
    </source>
</reference>
<evidence type="ECO:0000256" key="7">
    <source>
        <dbReference type="SAM" id="SignalP"/>
    </source>
</evidence>
<evidence type="ECO:0000256" key="6">
    <source>
        <dbReference type="ARBA" id="ARBA00023180"/>
    </source>
</evidence>
<name>A0A939MG19_9BRAD</name>
<evidence type="ECO:0000256" key="5">
    <source>
        <dbReference type="ARBA" id="ARBA00023157"/>
    </source>
</evidence>
<dbReference type="EMBL" id="CP086139">
    <property type="protein sequence ID" value="UEM18299.1"/>
    <property type="molecule type" value="Genomic_DNA"/>
</dbReference>
<evidence type="ECO:0000313" key="10">
    <source>
        <dbReference type="Proteomes" id="UP000664702"/>
    </source>
</evidence>
<feature type="chain" id="PRO_5037942861" evidence="7">
    <location>
        <begin position="23"/>
        <end position="312"/>
    </location>
</feature>
<dbReference type="KEGG" id="bban:J4G43_054995"/>
<dbReference type="EMBL" id="JAGEMI010000003">
    <property type="protein sequence ID" value="MBO1869091.1"/>
    <property type="molecule type" value="Genomic_DNA"/>
</dbReference>
<dbReference type="InterPro" id="IPR008947">
    <property type="entry name" value="PLipase_C/P1_nuclease_dom_sf"/>
</dbReference>
<evidence type="ECO:0000256" key="3">
    <source>
        <dbReference type="ARBA" id="ARBA00022759"/>
    </source>
</evidence>
<keyword evidence="4" id="KW-0378">Hydrolase</keyword>
<dbReference type="GO" id="GO:0004519">
    <property type="term" value="F:endonuclease activity"/>
    <property type="evidence" value="ECO:0007669"/>
    <property type="project" value="UniProtKB-KW"/>
</dbReference>
<dbReference type="CDD" id="cd11010">
    <property type="entry name" value="S1-P1_nuclease"/>
    <property type="match status" value="1"/>
</dbReference>
<dbReference type="Proteomes" id="UP000664702">
    <property type="component" value="Plasmid pBb144S4c"/>
</dbReference>
<dbReference type="AlphaFoldDB" id="A0A939MG19"/>
<keyword evidence="5" id="KW-1015">Disulfide bond</keyword>
<keyword evidence="7" id="KW-0732">Signal</keyword>
<reference evidence="9 10" key="2">
    <citation type="journal article" date="2022" name="Int. J. Syst. Evol. Microbiol.">
        <title>Strains of Bradyrhizobium barranii sp. nov. associated with legumes native to Canada are symbionts of soybeans and belong to different subspecies (subsp. barranii subsp. nov. and subsp. apii subsp. nov.) and symbiovars (sv. glycinearum and sv. septentrionale).</title>
        <authorList>
            <person name="Bromfield E.S.P."/>
            <person name="Cloutier S."/>
            <person name="Wasai-Hara S."/>
            <person name="Minamisawa K."/>
        </authorList>
    </citation>
    <scope>NUCLEOTIDE SEQUENCE [LARGE SCALE GENOMIC DNA]</scope>
    <source>
        <strain evidence="9 10">144S4</strain>
        <plasmid evidence="10">pBb144S4c</plasmid>
    </source>
</reference>
<dbReference type="GO" id="GO:0046872">
    <property type="term" value="F:metal ion binding"/>
    <property type="evidence" value="ECO:0007669"/>
    <property type="project" value="UniProtKB-KW"/>
</dbReference>
<evidence type="ECO:0000256" key="2">
    <source>
        <dbReference type="ARBA" id="ARBA00022723"/>
    </source>
</evidence>
<evidence type="ECO:0000313" key="9">
    <source>
        <dbReference type="EMBL" id="UEM18299.1"/>
    </source>
</evidence>
<organism evidence="8">
    <name type="scientific">Bradyrhizobium barranii subsp. barranii</name>
    <dbReference type="NCBI Taxonomy" id="2823807"/>
    <lineage>
        <taxon>Bacteria</taxon>
        <taxon>Pseudomonadati</taxon>
        <taxon>Pseudomonadota</taxon>
        <taxon>Alphaproteobacteria</taxon>
        <taxon>Hyphomicrobiales</taxon>
        <taxon>Nitrobacteraceae</taxon>
        <taxon>Bradyrhizobium</taxon>
        <taxon>Bradyrhizobium barranii</taxon>
    </lineage>
</organism>
<evidence type="ECO:0000256" key="1">
    <source>
        <dbReference type="ARBA" id="ARBA00022722"/>
    </source>
</evidence>
<evidence type="ECO:0000313" key="8">
    <source>
        <dbReference type="EMBL" id="MBO1869091.1"/>
    </source>
</evidence>
<dbReference type="SUPFAM" id="SSF48537">
    <property type="entry name" value="Phospholipase C/P1 nuclease"/>
    <property type="match status" value="1"/>
</dbReference>
<keyword evidence="6" id="KW-0325">Glycoprotein</keyword>
<protein>
    <submittedName>
        <fullName evidence="8">S1/P1 nuclease</fullName>
    </submittedName>
</protein>
<sequence>MKKAALMALSCLVALVPGPASAWWDEGHMQIAYLAYKRLDPAIKDKIDGLLRLNPDYQVWTCGAQDDDSRRTYAFVHAATWADDIKTKSDYREDHVSDATAGQNVAYDKLKHSYWHYKDILFSPDGTSLPAPDPVDAAKMAKIMIATLPAASGASDQLRSYDLVWLLHLVGDLHQPLHAIARYTAELPHGDRGGNAEMVVPATGETIALHAYWDRLFGGYSSVFGAIFDADDRGGLGSVAVDPDAEKVLDPDRWAQESFEAAKSFAYAQPVAPGPAAVQLTRDYETNARNVARTRAALAAARLARVLDTALH</sequence>
<proteinExistence type="predicted"/>
<dbReference type="PANTHER" id="PTHR33146">
    <property type="entry name" value="ENDONUCLEASE 4"/>
    <property type="match status" value="1"/>
</dbReference>
<dbReference type="Gene3D" id="1.10.575.10">
    <property type="entry name" value="P1 Nuclease"/>
    <property type="match status" value="1"/>
</dbReference>
<keyword evidence="3" id="KW-0255">Endonuclease</keyword>
<keyword evidence="2" id="KW-0479">Metal-binding</keyword>
<feature type="signal peptide" evidence="7">
    <location>
        <begin position="1"/>
        <end position="22"/>
    </location>
</feature>
<keyword evidence="1" id="KW-0540">Nuclease</keyword>
<dbReference type="PANTHER" id="PTHR33146:SF10">
    <property type="entry name" value="STRAND-SPECIFIC NUCLEASE, PUTATIVE-RELATED"/>
    <property type="match status" value="1"/>
</dbReference>
<dbReference type="GO" id="GO:0003676">
    <property type="term" value="F:nucleic acid binding"/>
    <property type="evidence" value="ECO:0007669"/>
    <property type="project" value="InterPro"/>
</dbReference>
<evidence type="ECO:0000256" key="4">
    <source>
        <dbReference type="ARBA" id="ARBA00022801"/>
    </source>
</evidence>
<dbReference type="GO" id="GO:0006308">
    <property type="term" value="P:DNA catabolic process"/>
    <property type="evidence" value="ECO:0007669"/>
    <property type="project" value="InterPro"/>
</dbReference>
<gene>
    <name evidence="9" type="ORF">J4G43_054995</name>
    <name evidence="8" type="ORF">J4G43_52715</name>
</gene>
<dbReference type="RefSeq" id="WP_038944358.1">
    <property type="nucleotide sequence ID" value="NZ_CP086139.1"/>
</dbReference>
<keyword evidence="9" id="KW-0614">Plasmid</keyword>
<dbReference type="Pfam" id="PF02265">
    <property type="entry name" value="S1-P1_nuclease"/>
    <property type="match status" value="1"/>
</dbReference>